<dbReference type="Gene3D" id="2.40.50.140">
    <property type="entry name" value="Nucleic acid-binding proteins"/>
    <property type="match status" value="1"/>
</dbReference>
<dbReference type="GO" id="GO:0009379">
    <property type="term" value="C:Holliday junction helicase complex"/>
    <property type="evidence" value="ECO:0007669"/>
    <property type="project" value="InterPro"/>
</dbReference>
<evidence type="ECO:0000256" key="4">
    <source>
        <dbReference type="ARBA" id="ARBA00023204"/>
    </source>
</evidence>
<dbReference type="Pfam" id="PF14520">
    <property type="entry name" value="HHH_5"/>
    <property type="match status" value="1"/>
</dbReference>
<dbReference type="GO" id="GO:0003677">
    <property type="term" value="F:DNA binding"/>
    <property type="evidence" value="ECO:0007669"/>
    <property type="project" value="UniProtKB-KW"/>
</dbReference>
<accession>A0A381NMC7</accession>
<dbReference type="NCBIfam" id="TIGR00084">
    <property type="entry name" value="ruvA"/>
    <property type="match status" value="1"/>
</dbReference>
<sequence>MIAYLEGQILRSEANLIVLKTSDGVGYAVHVSQHLAVKASPEEFITLHIYTNVREDDISLYGFQKLEEKELFEMLIKTSGVGPKLGLAVLSVLSPSQLVDAVHQSSTESFSQVPGIGKKTAAKLCLDLKDQLKRHPISGFEPGPAGSSKAGLTLSGTEIDGVFSALKNLGYSEKEILSVLRETGSSDLPFEGRLKKALSLLTPLR</sequence>
<dbReference type="InterPro" id="IPR011114">
    <property type="entry name" value="RuvA_C"/>
</dbReference>
<dbReference type="SUPFAM" id="SSF47781">
    <property type="entry name" value="RuvA domain 2-like"/>
    <property type="match status" value="1"/>
</dbReference>
<dbReference type="GO" id="GO:0006310">
    <property type="term" value="P:DNA recombination"/>
    <property type="evidence" value="ECO:0007669"/>
    <property type="project" value="InterPro"/>
</dbReference>
<keyword evidence="3" id="KW-0238">DNA-binding</keyword>
<name>A0A381NMC7_9ZZZZ</name>
<dbReference type="InterPro" id="IPR010994">
    <property type="entry name" value="RuvA_2-like"/>
</dbReference>
<protein>
    <recommendedName>
        <fullName evidence="5">DNA helicase Holliday junction RuvA type domain-containing protein</fullName>
    </recommendedName>
</protein>
<dbReference type="InterPro" id="IPR036267">
    <property type="entry name" value="RuvA_C_sf"/>
</dbReference>
<keyword evidence="1" id="KW-0963">Cytoplasm</keyword>
<keyword evidence="2" id="KW-0227">DNA damage</keyword>
<dbReference type="HAMAP" id="MF_00031">
    <property type="entry name" value="DNA_HJ_migration_RuvA"/>
    <property type="match status" value="1"/>
</dbReference>
<dbReference type="SUPFAM" id="SSF50249">
    <property type="entry name" value="Nucleic acid-binding proteins"/>
    <property type="match status" value="1"/>
</dbReference>
<evidence type="ECO:0000259" key="5">
    <source>
        <dbReference type="Pfam" id="PF01330"/>
    </source>
</evidence>
<dbReference type="InterPro" id="IPR012340">
    <property type="entry name" value="NA-bd_OB-fold"/>
</dbReference>
<feature type="domain" description="DNA helicase Holliday junction RuvA type" evidence="5">
    <location>
        <begin position="1"/>
        <end position="62"/>
    </location>
</feature>
<evidence type="ECO:0000256" key="3">
    <source>
        <dbReference type="ARBA" id="ARBA00023125"/>
    </source>
</evidence>
<dbReference type="GO" id="GO:0005524">
    <property type="term" value="F:ATP binding"/>
    <property type="evidence" value="ECO:0007669"/>
    <property type="project" value="InterPro"/>
</dbReference>
<dbReference type="Gene3D" id="1.10.150.20">
    <property type="entry name" value="5' to 3' exonuclease, C-terminal subdomain"/>
    <property type="match status" value="1"/>
</dbReference>
<gene>
    <name evidence="6" type="ORF">METZ01_LOCUS8118</name>
</gene>
<dbReference type="Pfam" id="PF01330">
    <property type="entry name" value="RuvA_N"/>
    <property type="match status" value="1"/>
</dbReference>
<evidence type="ECO:0000256" key="1">
    <source>
        <dbReference type="ARBA" id="ARBA00022490"/>
    </source>
</evidence>
<proteinExistence type="inferred from homology"/>
<dbReference type="GO" id="GO:0006281">
    <property type="term" value="P:DNA repair"/>
    <property type="evidence" value="ECO:0007669"/>
    <property type="project" value="UniProtKB-KW"/>
</dbReference>
<dbReference type="GO" id="GO:0009378">
    <property type="term" value="F:four-way junction helicase activity"/>
    <property type="evidence" value="ECO:0007669"/>
    <property type="project" value="InterPro"/>
</dbReference>
<evidence type="ECO:0000256" key="2">
    <source>
        <dbReference type="ARBA" id="ARBA00022763"/>
    </source>
</evidence>
<dbReference type="EMBL" id="UINC01000436">
    <property type="protein sequence ID" value="SUZ55264.1"/>
    <property type="molecule type" value="Genomic_DNA"/>
</dbReference>
<reference evidence="6" key="1">
    <citation type="submission" date="2018-05" db="EMBL/GenBank/DDBJ databases">
        <authorList>
            <person name="Lanie J.A."/>
            <person name="Ng W.-L."/>
            <person name="Kazmierczak K.M."/>
            <person name="Andrzejewski T.M."/>
            <person name="Davidsen T.M."/>
            <person name="Wayne K.J."/>
            <person name="Tettelin H."/>
            <person name="Glass J.I."/>
            <person name="Rusch D."/>
            <person name="Podicherti R."/>
            <person name="Tsui H.-C.T."/>
            <person name="Winkler M.E."/>
        </authorList>
    </citation>
    <scope>NUCLEOTIDE SEQUENCE</scope>
</reference>
<dbReference type="InterPro" id="IPR000085">
    <property type="entry name" value="RuvA"/>
</dbReference>
<dbReference type="SUPFAM" id="SSF46929">
    <property type="entry name" value="DNA helicase RuvA subunit, C-terminal domain"/>
    <property type="match status" value="1"/>
</dbReference>
<dbReference type="InterPro" id="IPR013849">
    <property type="entry name" value="DNA_helicase_Holl-junc_RuvA_I"/>
</dbReference>
<keyword evidence="4" id="KW-0234">DNA repair</keyword>
<dbReference type="CDD" id="cd14332">
    <property type="entry name" value="UBA_RuvA_C"/>
    <property type="match status" value="1"/>
</dbReference>
<evidence type="ECO:0000313" key="6">
    <source>
        <dbReference type="EMBL" id="SUZ55264.1"/>
    </source>
</evidence>
<dbReference type="AlphaFoldDB" id="A0A381NMC7"/>
<organism evidence="6">
    <name type="scientific">marine metagenome</name>
    <dbReference type="NCBI Taxonomy" id="408172"/>
    <lineage>
        <taxon>unclassified sequences</taxon>
        <taxon>metagenomes</taxon>
        <taxon>ecological metagenomes</taxon>
    </lineage>
</organism>